<dbReference type="EMBL" id="UFQT01002611">
    <property type="protein sequence ID" value="SSX33769.1"/>
    <property type="molecule type" value="Genomic_DNA"/>
</dbReference>
<name>A0A336MXF3_CULSO</name>
<feature type="domain" description="Tc1-like transposase DDE" evidence="3">
    <location>
        <begin position="154"/>
        <end position="299"/>
    </location>
</feature>
<evidence type="ECO:0000313" key="5">
    <source>
        <dbReference type="EMBL" id="SSX33769.1"/>
    </source>
</evidence>
<dbReference type="GO" id="GO:0005634">
    <property type="term" value="C:nucleus"/>
    <property type="evidence" value="ECO:0007669"/>
    <property type="project" value="UniProtKB-SubCell"/>
</dbReference>
<dbReference type="OMA" id="FRTMITT"/>
<keyword evidence="2" id="KW-0472">Membrane</keyword>
<dbReference type="GO" id="GO:0003676">
    <property type="term" value="F:nucleic acid binding"/>
    <property type="evidence" value="ECO:0007669"/>
    <property type="project" value="InterPro"/>
</dbReference>
<dbReference type="PANTHER" id="PTHR46564:SF1">
    <property type="entry name" value="TRANSPOSASE"/>
    <property type="match status" value="1"/>
</dbReference>
<evidence type="ECO:0000313" key="4">
    <source>
        <dbReference type="EMBL" id="SSX14358.1"/>
    </source>
</evidence>
<keyword evidence="2" id="KW-1133">Transmembrane helix</keyword>
<evidence type="ECO:0000259" key="3">
    <source>
        <dbReference type="Pfam" id="PF13358"/>
    </source>
</evidence>
<reference evidence="4" key="1">
    <citation type="submission" date="2018-04" db="EMBL/GenBank/DDBJ databases">
        <authorList>
            <person name="Go L.Y."/>
            <person name="Mitchell J.A."/>
        </authorList>
    </citation>
    <scope>NUCLEOTIDE SEQUENCE</scope>
    <source>
        <tissue evidence="4">Whole organism</tissue>
    </source>
</reference>
<protein>
    <submittedName>
        <fullName evidence="5">CSON006926 protein</fullName>
    </submittedName>
</protein>
<accession>A0A336MXF3</accession>
<organism evidence="5">
    <name type="scientific">Culicoides sonorensis</name>
    <name type="common">Biting midge</name>
    <dbReference type="NCBI Taxonomy" id="179676"/>
    <lineage>
        <taxon>Eukaryota</taxon>
        <taxon>Metazoa</taxon>
        <taxon>Ecdysozoa</taxon>
        <taxon>Arthropoda</taxon>
        <taxon>Hexapoda</taxon>
        <taxon>Insecta</taxon>
        <taxon>Pterygota</taxon>
        <taxon>Neoptera</taxon>
        <taxon>Endopterygota</taxon>
        <taxon>Diptera</taxon>
        <taxon>Nematocera</taxon>
        <taxon>Chironomoidea</taxon>
        <taxon>Ceratopogonidae</taxon>
        <taxon>Ceratopogoninae</taxon>
        <taxon>Culicoides</taxon>
        <taxon>Monoculicoides</taxon>
    </lineage>
</organism>
<dbReference type="PANTHER" id="PTHR46564">
    <property type="entry name" value="TRANSPOSASE"/>
    <property type="match status" value="1"/>
</dbReference>
<dbReference type="InterPro" id="IPR036397">
    <property type="entry name" value="RNaseH_sf"/>
</dbReference>
<evidence type="ECO:0000256" key="1">
    <source>
        <dbReference type="ARBA" id="ARBA00004123"/>
    </source>
</evidence>
<dbReference type="VEuPathDB" id="VectorBase:CSON006926"/>
<dbReference type="InterPro" id="IPR047655">
    <property type="entry name" value="Transpos_IS630-like"/>
</dbReference>
<dbReference type="Gene3D" id="3.30.420.10">
    <property type="entry name" value="Ribonuclease H-like superfamily/Ribonuclease H"/>
    <property type="match status" value="1"/>
</dbReference>
<dbReference type="NCBIfam" id="NF033545">
    <property type="entry name" value="transpos_IS630"/>
    <property type="match status" value="1"/>
</dbReference>
<dbReference type="AlphaFoldDB" id="A0A336MXF3"/>
<dbReference type="InterPro" id="IPR038717">
    <property type="entry name" value="Tc1-like_DDE_dom"/>
</dbReference>
<dbReference type="EMBL" id="UFQS01002611">
    <property type="protein sequence ID" value="SSX14358.1"/>
    <property type="molecule type" value="Genomic_DNA"/>
</dbReference>
<comment type="subcellular location">
    <subcellularLocation>
        <location evidence="1">Nucleus</location>
    </subcellularLocation>
</comment>
<gene>
    <name evidence="5" type="primary">CSON006926</name>
</gene>
<dbReference type="Pfam" id="PF13358">
    <property type="entry name" value="DDE_3"/>
    <property type="match status" value="1"/>
</dbReference>
<feature type="transmembrane region" description="Helical" evidence="2">
    <location>
        <begin position="263"/>
        <end position="286"/>
    </location>
</feature>
<reference evidence="5" key="2">
    <citation type="submission" date="2018-07" db="EMBL/GenBank/DDBJ databases">
        <authorList>
            <person name="Quirk P.G."/>
            <person name="Krulwich T.A."/>
        </authorList>
    </citation>
    <scope>NUCLEOTIDE SEQUENCE</scope>
</reference>
<dbReference type="InterPro" id="IPR009057">
    <property type="entry name" value="Homeodomain-like_sf"/>
</dbReference>
<proteinExistence type="predicted"/>
<keyword evidence="2" id="KW-0812">Transmembrane</keyword>
<sequence length="372" mass="44087">MDLILENVTKKHASQNTIFHCLYDYFHLNMKQKDLAHIYNKDRKTIHRWITKYKKGEGVARKEREKVYLKFDEKKRNWIVKLYEKKPILTLNETQKIFYNRFHQSISASSVLTILKEAGLTWKRLERRAVQISLSDIVRFTLEINNIQWFMQSLVFADEISFDNRGMFRKNGYGLKGQKLIFRGEFTRKARVSALCFIGGDGLLNCYTTEGTFNRAKFVHFVKRFVLDDDSRVRTYPGRYSVLILDGAKIHLDQNFVSYFRSLGLVILFLPSYSPFYMPIEVVFALMKRELRKIYVENSKTPLEYFIGQVCNTFKKRDLRPIFQKCGYVQNGLFDPAVALGRYFHEMDFKESIQTDFQPENANYYHTLNNKT</sequence>
<evidence type="ECO:0000256" key="2">
    <source>
        <dbReference type="SAM" id="Phobius"/>
    </source>
</evidence>
<dbReference type="SUPFAM" id="SSF46689">
    <property type="entry name" value="Homeodomain-like"/>
    <property type="match status" value="1"/>
</dbReference>